<feature type="chain" id="PRO_5004374333" description="Transglutaminase-like domain-containing protein" evidence="1">
    <location>
        <begin position="28"/>
        <end position="508"/>
    </location>
</feature>
<dbReference type="Proteomes" id="UP000032749">
    <property type="component" value="Chromosome"/>
</dbReference>
<dbReference type="PATRIC" id="fig|698738.3.peg.3736"/>
<dbReference type="Gene3D" id="3.10.620.30">
    <property type="match status" value="1"/>
</dbReference>
<sequence>MSSLLLRNIILSTIACSASLLSINSLAADSEYEQWLKQTQSEFQNYLDENDKEFIGFLNEKWKEVDVEKTVIRDPAPKPLNMPIAKPVVTINKKQLENPDTKKIDQTIIDSIVIKPVMIAKPPTVVDNKPAINNKPVIKKDFNLRTAKFDFFGEQVNIEYHKKFKQNFRERISNTSIANYWEQLATQPHKEIIDQLLETSKNLQLNDWGTALLFDQFSRELQGSNQRNQSSRQLTSWFLLVKAGFNARIAYNEQVFLLMPSQQPLFSTTYFTLGNQRYYSVSLNEKEMKPGKVFTYNGEHLDGQKNLDFSEPNKFIANKHKENRDLSFSYNNEKYNINISYPKDMVNYFKTFPQLELKNYFSAGMPQETAYSLLTQLKPIIDGQTETEAVNRLLRFVQTAFQYKTDEDQFQKENYLFPLETLYYPYSDCEDRAALFAWLTKSLLKLDVVIIDFPGHIATAVKFSSPVQGDNWELNGKRYTIADPTYINANVGMTMPQYKDEVPKLIAF</sequence>
<reference evidence="2 3" key="1">
    <citation type="journal article" date="2013" name="Nat. Commun.">
        <title>Genome sequence and functional genomic analysis of the oil-degrading bacterium Oleispira antarctica.</title>
        <authorList>
            <person name="Kube M."/>
            <person name="Chernikova T.N."/>
            <person name="Al-Ramahi Y."/>
            <person name="Beloqui A."/>
            <person name="Lopez-Cortez N."/>
            <person name="Guazzaroni M.E."/>
            <person name="Heipieper H.J."/>
            <person name="Klages S."/>
            <person name="Kotsyurbenko O.R."/>
            <person name="Langer I."/>
            <person name="Nechitaylo T.Y."/>
            <person name="Lunsdorf H."/>
            <person name="Fernandez M."/>
            <person name="Juarez S."/>
            <person name="Ciordia S."/>
            <person name="Singer A."/>
            <person name="Kagan O."/>
            <person name="Egorova O."/>
            <person name="Petit P.A."/>
            <person name="Stogios P."/>
            <person name="Kim Y."/>
            <person name="Tchigvintsev A."/>
            <person name="Flick R."/>
            <person name="Denaro R."/>
            <person name="Genovese M."/>
            <person name="Albar J.P."/>
            <person name="Reva O.N."/>
            <person name="Martinez-Gomariz M."/>
            <person name="Tran H."/>
            <person name="Ferrer M."/>
            <person name="Savchenko A."/>
            <person name="Yakunin A.F."/>
            <person name="Yakimov M.M."/>
            <person name="Golyshina O.V."/>
            <person name="Reinhardt R."/>
            <person name="Golyshin P.N."/>
        </authorList>
    </citation>
    <scope>NUCLEOTIDE SEQUENCE [LARGE SCALE GENOMIC DNA]</scope>
</reference>
<keyword evidence="1" id="KW-0732">Signal</keyword>
<dbReference type="KEGG" id="oai:OLEAN_C35890"/>
<evidence type="ECO:0000256" key="1">
    <source>
        <dbReference type="SAM" id="SignalP"/>
    </source>
</evidence>
<evidence type="ECO:0008006" key="4">
    <source>
        <dbReference type="Google" id="ProtNLM"/>
    </source>
</evidence>
<feature type="signal peptide" evidence="1">
    <location>
        <begin position="1"/>
        <end position="27"/>
    </location>
</feature>
<organism evidence="2 3">
    <name type="scientific">Oleispira antarctica RB-8</name>
    <dbReference type="NCBI Taxonomy" id="698738"/>
    <lineage>
        <taxon>Bacteria</taxon>
        <taxon>Pseudomonadati</taxon>
        <taxon>Pseudomonadota</taxon>
        <taxon>Gammaproteobacteria</taxon>
        <taxon>Oceanospirillales</taxon>
        <taxon>Oceanospirillaceae</taxon>
        <taxon>Oleispira</taxon>
    </lineage>
</organism>
<dbReference type="EMBL" id="FO203512">
    <property type="protein sequence ID" value="CCK77765.1"/>
    <property type="molecule type" value="Genomic_DNA"/>
</dbReference>
<dbReference type="OrthoDB" id="9816224at2"/>
<gene>
    <name evidence="2" type="ORF">OLEAN_C35890</name>
</gene>
<protein>
    <recommendedName>
        <fullName evidence="4">Transglutaminase-like domain-containing protein</fullName>
    </recommendedName>
</protein>
<name>R4YS54_OLEAN</name>
<dbReference type="STRING" id="698738.OLEAN_C35890"/>
<evidence type="ECO:0000313" key="3">
    <source>
        <dbReference type="Proteomes" id="UP000032749"/>
    </source>
</evidence>
<proteinExistence type="predicted"/>
<dbReference type="HOGENOM" id="CLU_042245_0_0_6"/>
<keyword evidence="3" id="KW-1185">Reference proteome</keyword>
<dbReference type="AlphaFoldDB" id="R4YS54"/>
<evidence type="ECO:0000313" key="2">
    <source>
        <dbReference type="EMBL" id="CCK77765.1"/>
    </source>
</evidence>
<accession>R4YS54</accession>